<comment type="caution">
    <text evidence="2">The sequence shown here is derived from an EMBL/GenBank/DDBJ whole genome shotgun (WGS) entry which is preliminary data.</text>
</comment>
<feature type="region of interest" description="Disordered" evidence="1">
    <location>
        <begin position="1"/>
        <end position="21"/>
    </location>
</feature>
<name>A0A1R2CMN6_9CILI</name>
<sequence length="238" mass="27013">MARVAMSSPLPLKNEPQSSKDISNAFKSLKRSLKDTLERLETIGINDIDSSEDILGLKAQLLQKDRVIQDQSAEIERLKSLLASNPQRKESSYQSHDPEIKFDPINAEIVQNARTLLLRVQEFTDFTEVLTTKITSITQFLNSIKSKNYEQNLLVTIQTFLDFVDFVKYKHGESKRLTDSYESRNTPGLIFKASSPASKYSDIDQEILDKKKVFSNLCKEISQSLNPESMNSGSEIED</sequence>
<protein>
    <submittedName>
        <fullName evidence="2">Uncharacterized protein</fullName>
    </submittedName>
</protein>
<evidence type="ECO:0000313" key="2">
    <source>
        <dbReference type="EMBL" id="OMJ90210.1"/>
    </source>
</evidence>
<accession>A0A1R2CMN6</accession>
<organism evidence="2 3">
    <name type="scientific">Stentor coeruleus</name>
    <dbReference type="NCBI Taxonomy" id="5963"/>
    <lineage>
        <taxon>Eukaryota</taxon>
        <taxon>Sar</taxon>
        <taxon>Alveolata</taxon>
        <taxon>Ciliophora</taxon>
        <taxon>Postciliodesmatophora</taxon>
        <taxon>Heterotrichea</taxon>
        <taxon>Heterotrichida</taxon>
        <taxon>Stentoridae</taxon>
        <taxon>Stentor</taxon>
    </lineage>
</organism>
<dbReference type="AlphaFoldDB" id="A0A1R2CMN6"/>
<gene>
    <name evidence="2" type="ORF">SteCoe_7507</name>
</gene>
<reference evidence="2 3" key="1">
    <citation type="submission" date="2016-11" db="EMBL/GenBank/DDBJ databases">
        <title>The macronuclear genome of Stentor coeruleus: a giant cell with tiny introns.</title>
        <authorList>
            <person name="Slabodnick M."/>
            <person name="Ruby J.G."/>
            <person name="Reiff S.B."/>
            <person name="Swart E.C."/>
            <person name="Gosai S."/>
            <person name="Prabakaran S."/>
            <person name="Witkowska E."/>
            <person name="Larue G.E."/>
            <person name="Fisher S."/>
            <person name="Freeman R.M."/>
            <person name="Gunawardena J."/>
            <person name="Chu W."/>
            <person name="Stover N.A."/>
            <person name="Gregory B.D."/>
            <person name="Nowacki M."/>
            <person name="Derisi J."/>
            <person name="Roy S.W."/>
            <person name="Marshall W.F."/>
            <person name="Sood P."/>
        </authorList>
    </citation>
    <scope>NUCLEOTIDE SEQUENCE [LARGE SCALE GENOMIC DNA]</scope>
    <source>
        <strain evidence="2">WM001</strain>
    </source>
</reference>
<proteinExistence type="predicted"/>
<keyword evidence="3" id="KW-1185">Reference proteome</keyword>
<evidence type="ECO:0000313" key="3">
    <source>
        <dbReference type="Proteomes" id="UP000187209"/>
    </source>
</evidence>
<dbReference type="EMBL" id="MPUH01000108">
    <property type="protein sequence ID" value="OMJ90210.1"/>
    <property type="molecule type" value="Genomic_DNA"/>
</dbReference>
<evidence type="ECO:0000256" key="1">
    <source>
        <dbReference type="SAM" id="MobiDB-lite"/>
    </source>
</evidence>
<dbReference type="Proteomes" id="UP000187209">
    <property type="component" value="Unassembled WGS sequence"/>
</dbReference>